<dbReference type="Pfam" id="PF00383">
    <property type="entry name" value="dCMP_cyt_deam_1"/>
    <property type="match status" value="1"/>
</dbReference>
<dbReference type="InterPro" id="IPR002125">
    <property type="entry name" value="CMP_dCMP_dom"/>
</dbReference>
<dbReference type="EMBL" id="CABIJS010000177">
    <property type="protein sequence ID" value="VUZ45437.1"/>
    <property type="molecule type" value="Genomic_DNA"/>
</dbReference>
<dbReference type="InterPro" id="IPR016192">
    <property type="entry name" value="APOBEC/CMP_deaminase_Zn-bd"/>
</dbReference>
<dbReference type="GO" id="GO:0002100">
    <property type="term" value="P:tRNA wobble adenosine to inosine editing"/>
    <property type="evidence" value="ECO:0007669"/>
    <property type="project" value="InterPro"/>
</dbReference>
<feature type="domain" description="CMP/dCMP-type deaminase" evidence="4">
    <location>
        <begin position="1"/>
        <end position="112"/>
    </location>
</feature>
<evidence type="ECO:0000313" key="8">
    <source>
        <dbReference type="Proteomes" id="UP000321570"/>
    </source>
</evidence>
<keyword evidence="3" id="KW-0862">Zinc</keyword>
<evidence type="ECO:0000256" key="3">
    <source>
        <dbReference type="ARBA" id="ARBA00022833"/>
    </source>
</evidence>
<protein>
    <submittedName>
        <fullName evidence="9">CMP/dCMP-type deaminase domain-containing protein</fullName>
    </submittedName>
</protein>
<dbReference type="PANTHER" id="PTHR11079">
    <property type="entry name" value="CYTOSINE DEAMINASE FAMILY MEMBER"/>
    <property type="match status" value="1"/>
</dbReference>
<evidence type="ECO:0000313" key="6">
    <source>
        <dbReference type="EMBL" id="VUZ45437.1"/>
    </source>
</evidence>
<dbReference type="OrthoDB" id="408702at2759"/>
<dbReference type="WBParaSite" id="HDID_0000329601-mRNA-1">
    <property type="protein sequence ID" value="HDID_0000329601-mRNA-1"/>
    <property type="gene ID" value="HDID_0000329601"/>
</dbReference>
<dbReference type="Proteomes" id="UP000274504">
    <property type="component" value="Unassembled WGS sequence"/>
</dbReference>
<dbReference type="SUPFAM" id="SSF53927">
    <property type="entry name" value="Cytidine deaminase-like"/>
    <property type="match status" value="1"/>
</dbReference>
<dbReference type="PROSITE" id="PS00903">
    <property type="entry name" value="CYT_DCMP_DEAMINASES_1"/>
    <property type="match status" value="1"/>
</dbReference>
<keyword evidence="8" id="KW-1185">Reference proteome</keyword>
<dbReference type="GO" id="GO:0005737">
    <property type="term" value="C:cytoplasm"/>
    <property type="evidence" value="ECO:0007669"/>
    <property type="project" value="TreeGrafter"/>
</dbReference>
<reference evidence="9" key="1">
    <citation type="submission" date="2017-02" db="UniProtKB">
        <authorList>
            <consortium name="WormBaseParasite"/>
        </authorList>
    </citation>
    <scope>IDENTIFICATION</scope>
</reference>
<evidence type="ECO:0000313" key="9">
    <source>
        <dbReference type="WBParaSite" id="HDID_0000329601-mRNA-1"/>
    </source>
</evidence>
<dbReference type="GO" id="GO:0005634">
    <property type="term" value="C:nucleus"/>
    <property type="evidence" value="ECO:0007669"/>
    <property type="project" value="TreeGrafter"/>
</dbReference>
<reference evidence="5 7" key="2">
    <citation type="submission" date="2018-11" db="EMBL/GenBank/DDBJ databases">
        <authorList>
            <consortium name="Pathogen Informatics"/>
        </authorList>
    </citation>
    <scope>NUCLEOTIDE SEQUENCE [LARGE SCALE GENOMIC DNA]</scope>
</reference>
<gene>
    <name evidence="5" type="ORF">HDID_LOCUS3294</name>
    <name evidence="6" type="ORF">WMSIL1_LOCUS5443</name>
</gene>
<dbReference type="GO" id="GO:0052717">
    <property type="term" value="F:tRNA-specific adenosine-34 deaminase activity"/>
    <property type="evidence" value="ECO:0007669"/>
    <property type="project" value="UniProtKB-EC"/>
</dbReference>
<proteinExistence type="predicted"/>
<dbReference type="AlphaFoldDB" id="A0A0R3SES9"/>
<dbReference type="InterPro" id="IPR016193">
    <property type="entry name" value="Cytidine_deaminase-like"/>
</dbReference>
<dbReference type="Gene3D" id="3.40.140.10">
    <property type="entry name" value="Cytidine Deaminase, domain 2"/>
    <property type="match status" value="1"/>
</dbReference>
<organism evidence="9">
    <name type="scientific">Hymenolepis diminuta</name>
    <name type="common">Rat tapeworm</name>
    <dbReference type="NCBI Taxonomy" id="6216"/>
    <lineage>
        <taxon>Eukaryota</taxon>
        <taxon>Metazoa</taxon>
        <taxon>Spiralia</taxon>
        <taxon>Lophotrochozoa</taxon>
        <taxon>Platyhelminthes</taxon>
        <taxon>Cestoda</taxon>
        <taxon>Eucestoda</taxon>
        <taxon>Cyclophyllidea</taxon>
        <taxon>Hymenolepididae</taxon>
        <taxon>Hymenolepis</taxon>
    </lineage>
</organism>
<dbReference type="PANTHER" id="PTHR11079:SF149">
    <property type="entry name" value="TRNA-SPECIFIC ADENOSINE DEAMINASE 2"/>
    <property type="match status" value="1"/>
</dbReference>
<name>A0A0R3SES9_HYMDI</name>
<dbReference type="CDD" id="cd01285">
    <property type="entry name" value="nucleoside_deaminase"/>
    <property type="match status" value="1"/>
</dbReference>
<keyword evidence="1" id="KW-0479">Metal-binding</keyword>
<evidence type="ECO:0000259" key="4">
    <source>
        <dbReference type="PROSITE" id="PS51747"/>
    </source>
</evidence>
<dbReference type="PROSITE" id="PS51747">
    <property type="entry name" value="CYT_DCMP_DEAMINASES_2"/>
    <property type="match status" value="1"/>
</dbReference>
<dbReference type="STRING" id="6216.A0A0R3SES9"/>
<evidence type="ECO:0000256" key="2">
    <source>
        <dbReference type="ARBA" id="ARBA00022801"/>
    </source>
</evidence>
<evidence type="ECO:0000313" key="5">
    <source>
        <dbReference type="EMBL" id="VDL30142.1"/>
    </source>
</evidence>
<reference evidence="6 8" key="3">
    <citation type="submission" date="2019-07" db="EMBL/GenBank/DDBJ databases">
        <authorList>
            <person name="Jastrzebski P J."/>
            <person name="Paukszto L."/>
            <person name="Jastrzebski P J."/>
        </authorList>
    </citation>
    <scope>NUCLEOTIDE SEQUENCE [LARGE SCALE GENOMIC DNA]</scope>
    <source>
        <strain evidence="6 8">WMS-il1</strain>
    </source>
</reference>
<evidence type="ECO:0000256" key="1">
    <source>
        <dbReference type="ARBA" id="ARBA00022723"/>
    </source>
</evidence>
<evidence type="ECO:0000313" key="7">
    <source>
        <dbReference type="Proteomes" id="UP000274504"/>
    </source>
</evidence>
<dbReference type="Proteomes" id="UP000321570">
    <property type="component" value="Unassembled WGS sequence"/>
</dbReference>
<accession>A0A0R3SES9</accession>
<dbReference type="GO" id="GO:0008270">
    <property type="term" value="F:zinc ion binding"/>
    <property type="evidence" value="ECO:0007669"/>
    <property type="project" value="InterPro"/>
</dbReference>
<dbReference type="EMBL" id="UYSG01000968">
    <property type="protein sequence ID" value="VDL30142.1"/>
    <property type="molecule type" value="Genomic_DNA"/>
</dbReference>
<keyword evidence="2" id="KW-0378">Hydrolase</keyword>
<sequence length="168" mass="18598">MEEAFELAERALNAAEVPVGCAFIYKNEVIASGRNEVNASGDATQHAEIVAIKRLEQWCEENGKSLEIILPETILHVTVEPCIMCAAALRFSLPAHPKCVIYYSQNERFGGCGSVMNIHTDEAIRPPLTCKSGGGSDRSIELLKKFFNQENLNAPEEKRIKKGHREQA</sequence>